<protein>
    <recommendedName>
        <fullName evidence="3">Retrovirus-related Pol polyprotein from transposon TNT 1-94</fullName>
    </recommendedName>
</protein>
<name>A0A2G2YR39_CAPAN</name>
<reference evidence="1 2" key="1">
    <citation type="journal article" date="2014" name="Nat. Genet.">
        <title>Genome sequence of the hot pepper provides insights into the evolution of pungency in Capsicum species.</title>
        <authorList>
            <person name="Kim S."/>
            <person name="Park M."/>
            <person name="Yeom S.I."/>
            <person name="Kim Y.M."/>
            <person name="Lee J.M."/>
            <person name="Lee H.A."/>
            <person name="Seo E."/>
            <person name="Choi J."/>
            <person name="Cheong K."/>
            <person name="Kim K.T."/>
            <person name="Jung K."/>
            <person name="Lee G.W."/>
            <person name="Oh S.K."/>
            <person name="Bae C."/>
            <person name="Kim S.B."/>
            <person name="Lee H.Y."/>
            <person name="Kim S.Y."/>
            <person name="Kim M.S."/>
            <person name="Kang B.C."/>
            <person name="Jo Y.D."/>
            <person name="Yang H.B."/>
            <person name="Jeong H.J."/>
            <person name="Kang W.H."/>
            <person name="Kwon J.K."/>
            <person name="Shin C."/>
            <person name="Lim J.Y."/>
            <person name="Park J.H."/>
            <person name="Huh J.H."/>
            <person name="Kim J.S."/>
            <person name="Kim B.D."/>
            <person name="Cohen O."/>
            <person name="Paran I."/>
            <person name="Suh M.C."/>
            <person name="Lee S.B."/>
            <person name="Kim Y.K."/>
            <person name="Shin Y."/>
            <person name="Noh S.J."/>
            <person name="Park J."/>
            <person name="Seo Y.S."/>
            <person name="Kwon S.Y."/>
            <person name="Kim H.A."/>
            <person name="Park J.M."/>
            <person name="Kim H.J."/>
            <person name="Choi S.B."/>
            <person name="Bosland P.W."/>
            <person name="Reeves G."/>
            <person name="Jo S.H."/>
            <person name="Lee B.W."/>
            <person name="Cho H.T."/>
            <person name="Choi H.S."/>
            <person name="Lee M.S."/>
            <person name="Yu Y."/>
            <person name="Do Choi Y."/>
            <person name="Park B.S."/>
            <person name="van Deynze A."/>
            <person name="Ashrafi H."/>
            <person name="Hill T."/>
            <person name="Kim W.T."/>
            <person name="Pai H.S."/>
            <person name="Ahn H.K."/>
            <person name="Yeam I."/>
            <person name="Giovannoni J.J."/>
            <person name="Rose J.K."/>
            <person name="Sorensen I."/>
            <person name="Lee S.J."/>
            <person name="Kim R.W."/>
            <person name="Choi I.Y."/>
            <person name="Choi B.S."/>
            <person name="Lim J.S."/>
            <person name="Lee Y.H."/>
            <person name="Choi D."/>
        </authorList>
    </citation>
    <scope>NUCLEOTIDE SEQUENCE [LARGE SCALE GENOMIC DNA]</scope>
    <source>
        <strain evidence="2">cv. CM334</strain>
    </source>
</reference>
<gene>
    <name evidence="1" type="ORF">T459_23001</name>
</gene>
<dbReference type="CDD" id="cd09272">
    <property type="entry name" value="RNase_HI_RT_Ty1"/>
    <property type="match status" value="1"/>
</dbReference>
<organism evidence="1 2">
    <name type="scientific">Capsicum annuum</name>
    <name type="common">Capsicum pepper</name>
    <dbReference type="NCBI Taxonomy" id="4072"/>
    <lineage>
        <taxon>Eukaryota</taxon>
        <taxon>Viridiplantae</taxon>
        <taxon>Streptophyta</taxon>
        <taxon>Embryophyta</taxon>
        <taxon>Tracheophyta</taxon>
        <taxon>Spermatophyta</taxon>
        <taxon>Magnoliopsida</taxon>
        <taxon>eudicotyledons</taxon>
        <taxon>Gunneridae</taxon>
        <taxon>Pentapetalae</taxon>
        <taxon>asterids</taxon>
        <taxon>lamiids</taxon>
        <taxon>Solanales</taxon>
        <taxon>Solanaceae</taxon>
        <taxon>Solanoideae</taxon>
        <taxon>Capsiceae</taxon>
        <taxon>Capsicum</taxon>
    </lineage>
</organism>
<evidence type="ECO:0000313" key="2">
    <source>
        <dbReference type="Proteomes" id="UP000222542"/>
    </source>
</evidence>
<reference evidence="1 2" key="2">
    <citation type="journal article" date="2017" name="Genome Biol.">
        <title>New reference genome sequences of hot pepper reveal the massive evolution of plant disease-resistance genes by retroduplication.</title>
        <authorList>
            <person name="Kim S."/>
            <person name="Park J."/>
            <person name="Yeom S.I."/>
            <person name="Kim Y.M."/>
            <person name="Seo E."/>
            <person name="Kim K.T."/>
            <person name="Kim M.S."/>
            <person name="Lee J.M."/>
            <person name="Cheong K."/>
            <person name="Shin H.S."/>
            <person name="Kim S.B."/>
            <person name="Han K."/>
            <person name="Lee J."/>
            <person name="Park M."/>
            <person name="Lee H.A."/>
            <person name="Lee H.Y."/>
            <person name="Lee Y."/>
            <person name="Oh S."/>
            <person name="Lee J.H."/>
            <person name="Choi E."/>
            <person name="Choi E."/>
            <person name="Lee S.E."/>
            <person name="Jeon J."/>
            <person name="Kim H."/>
            <person name="Choi G."/>
            <person name="Song H."/>
            <person name="Lee J."/>
            <person name="Lee S.C."/>
            <person name="Kwon J.K."/>
            <person name="Lee H.Y."/>
            <person name="Koo N."/>
            <person name="Hong Y."/>
            <person name="Kim R.W."/>
            <person name="Kang W.H."/>
            <person name="Huh J.H."/>
            <person name="Kang B.C."/>
            <person name="Yang T.J."/>
            <person name="Lee Y.H."/>
            <person name="Bennetzen J.L."/>
            <person name="Choi D."/>
        </authorList>
    </citation>
    <scope>NUCLEOTIDE SEQUENCE [LARGE SCALE GENOMIC DNA]</scope>
    <source>
        <strain evidence="2">cv. CM334</strain>
    </source>
</reference>
<evidence type="ECO:0008006" key="3">
    <source>
        <dbReference type="Google" id="ProtNLM"/>
    </source>
</evidence>
<dbReference type="PANTHER" id="PTHR11439">
    <property type="entry name" value="GAG-POL-RELATED RETROTRANSPOSON"/>
    <property type="match status" value="1"/>
</dbReference>
<comment type="caution">
    <text evidence="1">The sequence shown here is derived from an EMBL/GenBank/DDBJ whole genome shotgun (WGS) entry which is preliminary data.</text>
</comment>
<dbReference type="AlphaFoldDB" id="A0A2G2YR39"/>
<dbReference type="Gramene" id="PHT72216">
    <property type="protein sequence ID" value="PHT72216"/>
    <property type="gene ID" value="T459_23001"/>
</dbReference>
<sequence length="161" mass="18258">MDLLMFVCQFGKNKDRVIGYVDSNFAGDHAKRRSLSDYVFTIGGYDISWKATLQTMVAFCTAEEDYIAITEALKEAISLKGLFGELSKDLKTTMVFCDSQSAIFLRKIRCFTRGQSTSMFAEAIPYHLYDHGISATVETDSDHSFQKLQLYPIQLHNLKII</sequence>
<evidence type="ECO:0000313" key="1">
    <source>
        <dbReference type="EMBL" id="PHT72216.1"/>
    </source>
</evidence>
<accession>A0A2G2YR39</accession>
<keyword evidence="2" id="KW-1185">Reference proteome</keyword>
<dbReference type="STRING" id="4072.A0A2G2YR39"/>
<proteinExistence type="predicted"/>
<dbReference type="Proteomes" id="UP000222542">
    <property type="component" value="Unassembled WGS sequence"/>
</dbReference>
<dbReference type="EMBL" id="AYRZ02000009">
    <property type="protein sequence ID" value="PHT72216.1"/>
    <property type="molecule type" value="Genomic_DNA"/>
</dbReference>